<keyword evidence="8" id="KW-1185">Reference proteome</keyword>
<accession>A0AAD4PZZ3</accession>
<keyword evidence="5" id="KW-0472">Membrane</keyword>
<evidence type="ECO:0000256" key="5">
    <source>
        <dbReference type="SAM" id="Phobius"/>
    </source>
</evidence>
<keyword evidence="3" id="KW-0560">Oxidoreductase</keyword>
<dbReference type="RefSeq" id="XP_046076551.1">
    <property type="nucleotide sequence ID" value="XM_046217853.1"/>
</dbReference>
<dbReference type="GO" id="GO:0004497">
    <property type="term" value="F:monooxygenase activity"/>
    <property type="evidence" value="ECO:0007669"/>
    <property type="project" value="UniProtKB-KW"/>
</dbReference>
<evidence type="ECO:0000256" key="3">
    <source>
        <dbReference type="ARBA" id="ARBA00023002"/>
    </source>
</evidence>
<gene>
    <name evidence="7" type="ORF">BGW36DRAFT_393840</name>
</gene>
<keyword evidence="5" id="KW-0812">Transmembrane</keyword>
<sequence length="457" mass="51234">MSLKLAIVGAGPAGCMLARLLLHQLQPDHLSKTATSSSDVQPIEVTIFEGEPSIDFRSQGGTLDLHTNTGVLALQKAGLYEQFEAHARYDGEYMFWGDKDLRAYVKLTGETGRPEIDRADLRRILVESLPENLIQWRKKLVDMKRKEAEKGANQWELEFADGTTASGFDLVVGADGAWSKVRFLTLSEQMPYFSGVGGYNFIIPDAKRTAPDAYELVNRGSCFCFHGGDKPHSGRGLMSQQLANGDITVSAYSARWEDWEKHADYDVNDGAAVKKFVIEEQFSDWHPRLLDQVRKSDDNNVTSRPLYMLPVGFTWPHQKGVTILGDAAHLMTPFAGEGVNLAFEDAMHLCDAIKQTIEILKQGEEKSSVEEILDQNVVVFEKDMNQRATLTQTLTFEQTTDLYLTPGAPGSIVERFVLRNMKFPLRGGKRVIYYLFSPVTSALVYTGYCVYKKFFLK</sequence>
<proteinExistence type="predicted"/>
<evidence type="ECO:0000256" key="4">
    <source>
        <dbReference type="ARBA" id="ARBA00023033"/>
    </source>
</evidence>
<evidence type="ECO:0000313" key="8">
    <source>
        <dbReference type="Proteomes" id="UP001201262"/>
    </source>
</evidence>
<organism evidence="7 8">
    <name type="scientific">Talaromyces proteolyticus</name>
    <dbReference type="NCBI Taxonomy" id="1131652"/>
    <lineage>
        <taxon>Eukaryota</taxon>
        <taxon>Fungi</taxon>
        <taxon>Dikarya</taxon>
        <taxon>Ascomycota</taxon>
        <taxon>Pezizomycotina</taxon>
        <taxon>Eurotiomycetes</taxon>
        <taxon>Eurotiomycetidae</taxon>
        <taxon>Eurotiales</taxon>
        <taxon>Trichocomaceae</taxon>
        <taxon>Talaromyces</taxon>
        <taxon>Talaromyces sect. Bacilispori</taxon>
    </lineage>
</organism>
<dbReference type="AlphaFoldDB" id="A0AAD4PZZ3"/>
<dbReference type="InterPro" id="IPR036188">
    <property type="entry name" value="FAD/NAD-bd_sf"/>
</dbReference>
<reference evidence="7" key="1">
    <citation type="submission" date="2021-12" db="EMBL/GenBank/DDBJ databases">
        <title>Convergent genome expansion in fungi linked to evolution of root-endophyte symbiosis.</title>
        <authorList>
            <consortium name="DOE Joint Genome Institute"/>
            <person name="Ke Y.-H."/>
            <person name="Bonito G."/>
            <person name="Liao H.-L."/>
            <person name="Looney B."/>
            <person name="Rojas-Flechas A."/>
            <person name="Nash J."/>
            <person name="Hameed K."/>
            <person name="Schadt C."/>
            <person name="Martin F."/>
            <person name="Crous P.W."/>
            <person name="Miettinen O."/>
            <person name="Magnuson J.K."/>
            <person name="Labbe J."/>
            <person name="Jacobson D."/>
            <person name="Doktycz M.J."/>
            <person name="Veneault-Fourrey C."/>
            <person name="Kuo A."/>
            <person name="Mondo S."/>
            <person name="Calhoun S."/>
            <person name="Riley R."/>
            <person name="Ohm R."/>
            <person name="LaButti K."/>
            <person name="Andreopoulos B."/>
            <person name="Pangilinan J."/>
            <person name="Nolan M."/>
            <person name="Tritt A."/>
            <person name="Clum A."/>
            <person name="Lipzen A."/>
            <person name="Daum C."/>
            <person name="Barry K."/>
            <person name="Grigoriev I.V."/>
            <person name="Vilgalys R."/>
        </authorList>
    </citation>
    <scope>NUCLEOTIDE SEQUENCE</scope>
    <source>
        <strain evidence="7">PMI_201</strain>
    </source>
</reference>
<feature type="transmembrane region" description="Helical" evidence="5">
    <location>
        <begin position="431"/>
        <end position="451"/>
    </location>
</feature>
<dbReference type="InterPro" id="IPR002938">
    <property type="entry name" value="FAD-bd"/>
</dbReference>
<dbReference type="PANTHER" id="PTHR46972:SF1">
    <property type="entry name" value="FAD DEPENDENT OXIDOREDUCTASE DOMAIN-CONTAINING PROTEIN"/>
    <property type="match status" value="1"/>
</dbReference>
<evidence type="ECO:0000259" key="6">
    <source>
        <dbReference type="Pfam" id="PF01494"/>
    </source>
</evidence>
<keyword evidence="5" id="KW-1133">Transmembrane helix</keyword>
<keyword evidence="4" id="KW-0503">Monooxygenase</keyword>
<protein>
    <recommendedName>
        <fullName evidence="6">FAD-binding domain-containing protein</fullName>
    </recommendedName>
</protein>
<dbReference type="PANTHER" id="PTHR46972">
    <property type="entry name" value="MONOOXYGENASE ASQM-RELATED"/>
    <property type="match status" value="1"/>
</dbReference>
<name>A0AAD4PZZ3_9EURO</name>
<dbReference type="Gene3D" id="3.50.50.60">
    <property type="entry name" value="FAD/NAD(P)-binding domain"/>
    <property type="match status" value="1"/>
</dbReference>
<feature type="domain" description="FAD-binding" evidence="6">
    <location>
        <begin position="320"/>
        <end position="355"/>
    </location>
</feature>
<dbReference type="PRINTS" id="PR00420">
    <property type="entry name" value="RNGMNOXGNASE"/>
</dbReference>
<dbReference type="SUPFAM" id="SSF51905">
    <property type="entry name" value="FAD/NAD(P)-binding domain"/>
    <property type="match status" value="1"/>
</dbReference>
<comment type="caution">
    <text evidence="7">The sequence shown here is derived from an EMBL/GenBank/DDBJ whole genome shotgun (WGS) entry which is preliminary data.</text>
</comment>
<dbReference type="GeneID" id="70248140"/>
<dbReference type="Pfam" id="PF01494">
    <property type="entry name" value="FAD_binding_3"/>
    <property type="match status" value="2"/>
</dbReference>
<dbReference type="EMBL" id="JAJTJA010000002">
    <property type="protein sequence ID" value="KAH8703533.1"/>
    <property type="molecule type" value="Genomic_DNA"/>
</dbReference>
<keyword evidence="1" id="KW-0285">Flavoprotein</keyword>
<evidence type="ECO:0000256" key="2">
    <source>
        <dbReference type="ARBA" id="ARBA00022827"/>
    </source>
</evidence>
<feature type="domain" description="FAD-binding" evidence="6">
    <location>
        <begin position="5"/>
        <end position="196"/>
    </location>
</feature>
<dbReference type="GO" id="GO:0071949">
    <property type="term" value="F:FAD binding"/>
    <property type="evidence" value="ECO:0007669"/>
    <property type="project" value="InterPro"/>
</dbReference>
<evidence type="ECO:0000256" key="1">
    <source>
        <dbReference type="ARBA" id="ARBA00022630"/>
    </source>
</evidence>
<evidence type="ECO:0000313" key="7">
    <source>
        <dbReference type="EMBL" id="KAH8703533.1"/>
    </source>
</evidence>
<dbReference type="Proteomes" id="UP001201262">
    <property type="component" value="Unassembled WGS sequence"/>
</dbReference>
<keyword evidence="2" id="KW-0274">FAD</keyword>